<dbReference type="PANTHER" id="PTHR43280:SF32">
    <property type="entry name" value="TRANSCRIPTIONAL REGULATORY PROTEIN"/>
    <property type="match status" value="1"/>
</dbReference>
<proteinExistence type="predicted"/>
<name>A0ABY6J6K2_9BACT</name>
<feature type="domain" description="HTH araC/xylS-type" evidence="4">
    <location>
        <begin position="205"/>
        <end position="303"/>
    </location>
</feature>
<sequence length="308" mass="35340">MRLTEGPAYMSNGIIFTANHHRERDAQPATVSHPQFELFSLESNAALQFMDDHEARRLDLFEVLWCKSATGTVQADSGVRDVEPQQLFILAPGQLRRFQLQPGATGYYLRFSPDFLYVTSHLKEIAGLLEQHHMNMQALTLDVHRELQEDLEDVVRKMKREYYGSQRMRSELLTELLSMMMIYVSRGLDAIAPSPVVTREGELTIRFRHLLKKKFLTKKKVSDYASELLVTPNYLNTSVKKVTGFTASHHIQQQIINEAKRQLISSNGSMKEIAFYLGFDNIAHFSKYFKAKTGVNFTSFRNGLEVAR</sequence>
<dbReference type="RefSeq" id="WP_264281796.1">
    <property type="nucleotide sequence ID" value="NZ_CP107006.1"/>
</dbReference>
<dbReference type="InterPro" id="IPR018060">
    <property type="entry name" value="HTH_AraC"/>
</dbReference>
<dbReference type="SUPFAM" id="SSF46689">
    <property type="entry name" value="Homeodomain-like"/>
    <property type="match status" value="1"/>
</dbReference>
<keyword evidence="3" id="KW-0804">Transcription</keyword>
<evidence type="ECO:0000256" key="1">
    <source>
        <dbReference type="ARBA" id="ARBA00023015"/>
    </source>
</evidence>
<keyword evidence="6" id="KW-1185">Reference proteome</keyword>
<protein>
    <submittedName>
        <fullName evidence="5">Helix-turn-helix transcriptional regulator</fullName>
    </submittedName>
</protein>
<accession>A0ABY6J6K2</accession>
<dbReference type="PANTHER" id="PTHR43280">
    <property type="entry name" value="ARAC-FAMILY TRANSCRIPTIONAL REGULATOR"/>
    <property type="match status" value="1"/>
</dbReference>
<dbReference type="SUPFAM" id="SSF51215">
    <property type="entry name" value="Regulatory protein AraC"/>
    <property type="match status" value="1"/>
</dbReference>
<evidence type="ECO:0000256" key="3">
    <source>
        <dbReference type="ARBA" id="ARBA00023163"/>
    </source>
</evidence>
<dbReference type="EMBL" id="CP107006">
    <property type="protein sequence ID" value="UYQ93789.1"/>
    <property type="molecule type" value="Genomic_DNA"/>
</dbReference>
<evidence type="ECO:0000256" key="2">
    <source>
        <dbReference type="ARBA" id="ARBA00023125"/>
    </source>
</evidence>
<organism evidence="5 6">
    <name type="scientific">Chitinophaga horti</name>
    <dbReference type="NCBI Taxonomy" id="2920382"/>
    <lineage>
        <taxon>Bacteria</taxon>
        <taxon>Pseudomonadati</taxon>
        <taxon>Bacteroidota</taxon>
        <taxon>Chitinophagia</taxon>
        <taxon>Chitinophagales</taxon>
        <taxon>Chitinophagaceae</taxon>
        <taxon>Chitinophaga</taxon>
    </lineage>
</organism>
<dbReference type="Proteomes" id="UP001162741">
    <property type="component" value="Chromosome"/>
</dbReference>
<dbReference type="PROSITE" id="PS01124">
    <property type="entry name" value="HTH_ARAC_FAMILY_2"/>
    <property type="match status" value="1"/>
</dbReference>
<dbReference type="Gene3D" id="1.10.10.60">
    <property type="entry name" value="Homeodomain-like"/>
    <property type="match status" value="1"/>
</dbReference>
<keyword evidence="1" id="KW-0805">Transcription regulation</keyword>
<evidence type="ECO:0000313" key="5">
    <source>
        <dbReference type="EMBL" id="UYQ93789.1"/>
    </source>
</evidence>
<reference evidence="5" key="1">
    <citation type="submission" date="2022-10" db="EMBL/GenBank/DDBJ databases">
        <title>Chitinophaga sp. nov., isolated from soil.</title>
        <authorList>
            <person name="Jeon C.O."/>
        </authorList>
    </citation>
    <scope>NUCLEOTIDE SEQUENCE</scope>
    <source>
        <strain evidence="5">R8</strain>
    </source>
</reference>
<dbReference type="SMART" id="SM00342">
    <property type="entry name" value="HTH_ARAC"/>
    <property type="match status" value="1"/>
</dbReference>
<evidence type="ECO:0000313" key="6">
    <source>
        <dbReference type="Proteomes" id="UP001162741"/>
    </source>
</evidence>
<dbReference type="InterPro" id="IPR037923">
    <property type="entry name" value="HTH-like"/>
</dbReference>
<dbReference type="Pfam" id="PF12833">
    <property type="entry name" value="HTH_18"/>
    <property type="match status" value="1"/>
</dbReference>
<keyword evidence="2" id="KW-0238">DNA-binding</keyword>
<gene>
    <name evidence="5" type="ORF">MKQ68_01600</name>
</gene>
<dbReference type="InterPro" id="IPR009057">
    <property type="entry name" value="Homeodomain-like_sf"/>
</dbReference>
<evidence type="ECO:0000259" key="4">
    <source>
        <dbReference type="PROSITE" id="PS01124"/>
    </source>
</evidence>